<evidence type="ECO:0000313" key="1">
    <source>
        <dbReference type="EMBL" id="VAX42859.1"/>
    </source>
</evidence>
<gene>
    <name evidence="1" type="ORF">MNBD_PLANCTO03-247</name>
</gene>
<dbReference type="AlphaFoldDB" id="A0A3B1DK99"/>
<name>A0A3B1DK99_9ZZZZ</name>
<accession>A0A3B1DK99</accession>
<protein>
    <recommendedName>
        <fullName evidence="2">PIN domain-containing protein</fullName>
    </recommendedName>
</protein>
<reference evidence="1" key="1">
    <citation type="submission" date="2018-06" db="EMBL/GenBank/DDBJ databases">
        <authorList>
            <person name="Zhirakovskaya E."/>
        </authorList>
    </citation>
    <scope>NUCLEOTIDE SEQUENCE</scope>
</reference>
<dbReference type="SUPFAM" id="SSF88723">
    <property type="entry name" value="PIN domain-like"/>
    <property type="match status" value="1"/>
</dbReference>
<dbReference type="InterPro" id="IPR029060">
    <property type="entry name" value="PIN-like_dom_sf"/>
</dbReference>
<organism evidence="1">
    <name type="scientific">hydrothermal vent metagenome</name>
    <dbReference type="NCBI Taxonomy" id="652676"/>
    <lineage>
        <taxon>unclassified sequences</taxon>
        <taxon>metagenomes</taxon>
        <taxon>ecological metagenomes</taxon>
    </lineage>
</organism>
<evidence type="ECO:0008006" key="2">
    <source>
        <dbReference type="Google" id="ProtNLM"/>
    </source>
</evidence>
<proteinExistence type="predicted"/>
<sequence>MSALQRPLRAYLDTSVFGGVFDAGFDEASRAFIDSIRVGRVIAMVGSTTLAELSQAPDRVQAVLAELPPESVVRCGITEEVECLRDAYLDAGVLTPKWTDDATHVATATVHDADILVSWNFRHIVNYDKIRLFNAVNVRLGYRQIAIHSPLELQHDDEP</sequence>
<dbReference type="EMBL" id="UOGK01000770">
    <property type="protein sequence ID" value="VAX42859.1"/>
    <property type="molecule type" value="Genomic_DNA"/>
</dbReference>